<keyword evidence="3" id="KW-1185">Reference proteome</keyword>
<dbReference type="RefSeq" id="WP_323438996.1">
    <property type="nucleotide sequence ID" value="NZ_JAYFUH010000237.1"/>
</dbReference>
<sequence length="147" mass="15958">MRKFLMLGLMSAVLAGCVHSGRAPSAWIDPGMAVQLAAAAGLGRGVDGVFALNVRATGDVRGSLFLNSERDYRDPRNLSVELMPAARAALADRLGRDPRQALLGRPILVRGSARLVKVVFIDEGRVMDKYYYQTQVMVSDAAQVQLR</sequence>
<organism evidence="2 3">
    <name type="scientific">Stenotrophomonas capsici</name>
    <dbReference type="NCBI Taxonomy" id="3110230"/>
    <lineage>
        <taxon>Bacteria</taxon>
        <taxon>Pseudomonadati</taxon>
        <taxon>Pseudomonadota</taxon>
        <taxon>Gammaproteobacteria</taxon>
        <taxon>Lysobacterales</taxon>
        <taxon>Lysobacteraceae</taxon>
        <taxon>Stenotrophomonas</taxon>
    </lineage>
</organism>
<dbReference type="EMBL" id="JAYFUH010000237">
    <property type="protein sequence ID" value="MEA5668285.1"/>
    <property type="molecule type" value="Genomic_DNA"/>
</dbReference>
<feature type="signal peptide" evidence="1">
    <location>
        <begin position="1"/>
        <end position="20"/>
    </location>
</feature>
<feature type="chain" id="PRO_5046120417" description="Lipoprotein" evidence="1">
    <location>
        <begin position="21"/>
        <end position="147"/>
    </location>
</feature>
<evidence type="ECO:0000256" key="1">
    <source>
        <dbReference type="SAM" id="SignalP"/>
    </source>
</evidence>
<evidence type="ECO:0000313" key="2">
    <source>
        <dbReference type="EMBL" id="MEA5668285.1"/>
    </source>
</evidence>
<comment type="caution">
    <text evidence="2">The sequence shown here is derived from an EMBL/GenBank/DDBJ whole genome shotgun (WGS) entry which is preliminary data.</text>
</comment>
<reference evidence="2 3" key="1">
    <citation type="submission" date="2023-12" db="EMBL/GenBank/DDBJ databases">
        <title>Stenotrophomonas guangdongensis sp. nov., isolated from wilted pepper plants (Capsicum annuum).</title>
        <authorList>
            <person name="Qiu M."/>
            <person name="Li Y."/>
            <person name="Liu Q."/>
            <person name="Zhang X."/>
            <person name="Huang Y."/>
            <person name="Guo R."/>
            <person name="Hu M."/>
            <person name="Zhou J."/>
            <person name="Zhou X."/>
        </authorList>
    </citation>
    <scope>NUCLEOTIDE SEQUENCE [LARGE SCALE GENOMIC DNA]</scope>
    <source>
        <strain evidence="2 3">MH1</strain>
    </source>
</reference>
<protein>
    <recommendedName>
        <fullName evidence="4">Lipoprotein</fullName>
    </recommendedName>
</protein>
<gene>
    <name evidence="2" type="ORF">VA603_12120</name>
</gene>
<proteinExistence type="predicted"/>
<evidence type="ECO:0000313" key="3">
    <source>
        <dbReference type="Proteomes" id="UP001301653"/>
    </source>
</evidence>
<dbReference type="Proteomes" id="UP001301653">
    <property type="component" value="Unassembled WGS sequence"/>
</dbReference>
<name>A0ABU5V715_9GAMM</name>
<evidence type="ECO:0008006" key="4">
    <source>
        <dbReference type="Google" id="ProtNLM"/>
    </source>
</evidence>
<dbReference type="PROSITE" id="PS51257">
    <property type="entry name" value="PROKAR_LIPOPROTEIN"/>
    <property type="match status" value="1"/>
</dbReference>
<keyword evidence="1" id="KW-0732">Signal</keyword>
<accession>A0ABU5V715</accession>